<accession>A0A4Q9H653</accession>
<evidence type="ECO:0000313" key="5">
    <source>
        <dbReference type="Proteomes" id="UP000292120"/>
    </source>
</evidence>
<dbReference type="NCBIfam" id="NF038402">
    <property type="entry name" value="TroA_like"/>
    <property type="match status" value="1"/>
</dbReference>
<dbReference type="PANTHER" id="PTHR30535">
    <property type="entry name" value="VITAMIN B12-BINDING PROTEIN"/>
    <property type="match status" value="1"/>
</dbReference>
<dbReference type="InterPro" id="IPR002491">
    <property type="entry name" value="ABC_transptr_periplasmic_BD"/>
</dbReference>
<dbReference type="EMBL" id="SIXI01000001">
    <property type="protein sequence ID" value="TBO34237.1"/>
    <property type="molecule type" value="Genomic_DNA"/>
</dbReference>
<reference evidence="4 5" key="1">
    <citation type="submission" date="2019-02" db="EMBL/GenBank/DDBJ databases">
        <title>Aquabacterium sp. strain KMB7.</title>
        <authorList>
            <person name="Chen W.-M."/>
        </authorList>
    </citation>
    <scope>NUCLEOTIDE SEQUENCE [LARGE SCALE GENOMIC DNA]</scope>
    <source>
        <strain evidence="4 5">KMB7</strain>
    </source>
</reference>
<feature type="signal peptide" evidence="2">
    <location>
        <begin position="1"/>
        <end position="30"/>
    </location>
</feature>
<protein>
    <submittedName>
        <fullName evidence="4">ABC transporter substrate-binding protein</fullName>
    </submittedName>
</protein>
<sequence length="304" mass="32369">MSGPAVLRLLWRTARWAAAVAMAVAGSAMAAPVQVVDDRGVSVQWAQPPQRIVTLLPSLTETVCELGECAKVVGTDRYSTHPQAVRKLPKLGGLDDASVEGIVALRPDVVLLGISSRIIDRLTALGIKVVALEPRSQPDVQRVIGKVATVLGKRPEGDRLWRRIEGELKAAAAFVPPAARGQTVYYEVDAAPFAAGESSFMGATLKSFGLVNVVPASMGPFPKLNPEYVVRANPALIMVASRSATALPQRPGWSGIAAVKQQRVCAFSPDETDVLSRPGPRMGEAARVMLKCLQRLWPAGQGAR</sequence>
<organism evidence="4 5">
    <name type="scientific">Aquabacterium lacunae</name>
    <dbReference type="NCBI Taxonomy" id="2528630"/>
    <lineage>
        <taxon>Bacteria</taxon>
        <taxon>Pseudomonadati</taxon>
        <taxon>Pseudomonadota</taxon>
        <taxon>Betaproteobacteria</taxon>
        <taxon>Burkholderiales</taxon>
        <taxon>Aquabacterium</taxon>
    </lineage>
</organism>
<dbReference type="InterPro" id="IPR054828">
    <property type="entry name" value="Vit_B12_bind_prot"/>
</dbReference>
<dbReference type="Gene3D" id="3.40.50.1980">
    <property type="entry name" value="Nitrogenase molybdenum iron protein domain"/>
    <property type="match status" value="2"/>
</dbReference>
<feature type="chain" id="PRO_5020369074" evidence="2">
    <location>
        <begin position="31"/>
        <end position="304"/>
    </location>
</feature>
<dbReference type="PROSITE" id="PS50983">
    <property type="entry name" value="FE_B12_PBP"/>
    <property type="match status" value="1"/>
</dbReference>
<name>A0A4Q9H653_9BURK</name>
<dbReference type="RefSeq" id="WP_130966187.1">
    <property type="nucleotide sequence ID" value="NZ_SIXI01000001.1"/>
</dbReference>
<evidence type="ECO:0000256" key="2">
    <source>
        <dbReference type="SAM" id="SignalP"/>
    </source>
</evidence>
<gene>
    <name evidence="4" type="ORF">EYS42_02040</name>
</gene>
<evidence type="ECO:0000313" key="4">
    <source>
        <dbReference type="EMBL" id="TBO34237.1"/>
    </source>
</evidence>
<dbReference type="OrthoDB" id="6495095at2"/>
<dbReference type="Pfam" id="PF01497">
    <property type="entry name" value="Peripla_BP_2"/>
    <property type="match status" value="1"/>
</dbReference>
<dbReference type="PANTHER" id="PTHR30535:SF34">
    <property type="entry name" value="MOLYBDATE-BINDING PROTEIN MOLA"/>
    <property type="match status" value="1"/>
</dbReference>
<evidence type="ECO:0000256" key="1">
    <source>
        <dbReference type="ARBA" id="ARBA00022729"/>
    </source>
</evidence>
<proteinExistence type="predicted"/>
<dbReference type="InterPro" id="IPR050902">
    <property type="entry name" value="ABC_Transporter_SBP"/>
</dbReference>
<dbReference type="Proteomes" id="UP000292120">
    <property type="component" value="Unassembled WGS sequence"/>
</dbReference>
<dbReference type="GO" id="GO:0071281">
    <property type="term" value="P:cellular response to iron ion"/>
    <property type="evidence" value="ECO:0007669"/>
    <property type="project" value="TreeGrafter"/>
</dbReference>
<keyword evidence="1 2" id="KW-0732">Signal</keyword>
<feature type="domain" description="Fe/B12 periplasmic-binding" evidence="3">
    <location>
        <begin position="51"/>
        <end position="301"/>
    </location>
</feature>
<dbReference type="SUPFAM" id="SSF53807">
    <property type="entry name" value="Helical backbone' metal receptor"/>
    <property type="match status" value="1"/>
</dbReference>
<dbReference type="AlphaFoldDB" id="A0A4Q9H653"/>
<keyword evidence="5" id="KW-1185">Reference proteome</keyword>
<evidence type="ECO:0000259" key="3">
    <source>
        <dbReference type="PROSITE" id="PS50983"/>
    </source>
</evidence>
<comment type="caution">
    <text evidence="4">The sequence shown here is derived from an EMBL/GenBank/DDBJ whole genome shotgun (WGS) entry which is preliminary data.</text>
</comment>